<evidence type="ECO:0000259" key="1">
    <source>
        <dbReference type="Pfam" id="PF18557"/>
    </source>
</evidence>
<reference evidence="2" key="1">
    <citation type="submission" date="2020-12" db="EMBL/GenBank/DDBJ databases">
        <title>Pontibaca salina gen. nov., sp. nov., isolated from marine sediment.</title>
        <authorList>
            <person name="Bo J."/>
            <person name="Wang S."/>
            <person name="Song X."/>
            <person name="Du Z."/>
        </authorList>
    </citation>
    <scope>NUCLEOTIDE SEQUENCE</scope>
    <source>
        <strain evidence="2">S1109L</strain>
    </source>
</reference>
<proteinExistence type="predicted"/>
<dbReference type="Pfam" id="PF18557">
    <property type="entry name" value="NepR"/>
    <property type="match status" value="1"/>
</dbReference>
<accession>A0A934LY63</accession>
<feature type="domain" description="Anti-sigma factor NepR" evidence="1">
    <location>
        <begin position="11"/>
        <end position="44"/>
    </location>
</feature>
<dbReference type="Proteomes" id="UP000613255">
    <property type="component" value="Unassembled WGS sequence"/>
</dbReference>
<comment type="caution">
    <text evidence="2">The sequence shown here is derived from an EMBL/GenBank/DDBJ whole genome shotgun (WGS) entry which is preliminary data.</text>
</comment>
<protein>
    <recommendedName>
        <fullName evidence="1">Anti-sigma factor NepR domain-containing protein</fullName>
    </recommendedName>
</protein>
<name>A0A934LY63_9RHOB</name>
<dbReference type="AlphaFoldDB" id="A0A934LY63"/>
<evidence type="ECO:0000313" key="3">
    <source>
        <dbReference type="Proteomes" id="UP000613255"/>
    </source>
</evidence>
<organism evidence="2 3">
    <name type="scientific">Pontibaca salina</name>
    <dbReference type="NCBI Taxonomy" id="2795731"/>
    <lineage>
        <taxon>Bacteria</taxon>
        <taxon>Pseudomonadati</taxon>
        <taxon>Pseudomonadota</taxon>
        <taxon>Alphaproteobacteria</taxon>
        <taxon>Rhodobacterales</taxon>
        <taxon>Roseobacteraceae</taxon>
        <taxon>Pontibaca</taxon>
    </lineage>
</organism>
<sequence length="54" mass="6399">MASSAKKTSQMQIDENLKKVYQEMLDDEIPDRFRDLLAQLRQQDRAKQEDDSIK</sequence>
<evidence type="ECO:0000313" key="2">
    <source>
        <dbReference type="EMBL" id="MBI6629412.1"/>
    </source>
</evidence>
<gene>
    <name evidence="2" type="ORF">JAO82_05900</name>
</gene>
<keyword evidence="3" id="KW-1185">Reference proteome</keyword>
<dbReference type="InterPro" id="IPR041649">
    <property type="entry name" value="NepR"/>
</dbReference>
<dbReference type="EMBL" id="JAEIJD010000003">
    <property type="protein sequence ID" value="MBI6629412.1"/>
    <property type="molecule type" value="Genomic_DNA"/>
</dbReference>